<gene>
    <name evidence="9" type="ORF">Ocin01_04616</name>
</gene>
<dbReference type="Pfam" id="PF00501">
    <property type="entry name" value="AMP-binding"/>
    <property type="match status" value="1"/>
</dbReference>
<evidence type="ECO:0000256" key="2">
    <source>
        <dbReference type="ARBA" id="ARBA00022598"/>
    </source>
</evidence>
<dbReference type="GO" id="GO:0005324">
    <property type="term" value="F:long-chain fatty acid transmembrane transporter activity"/>
    <property type="evidence" value="ECO:0007669"/>
    <property type="project" value="TreeGrafter"/>
</dbReference>
<dbReference type="PANTHER" id="PTHR43107:SF15">
    <property type="entry name" value="FATTY ACID TRANSPORT PROTEIN 3, ISOFORM A"/>
    <property type="match status" value="1"/>
</dbReference>
<dbReference type="OrthoDB" id="288590at2759"/>
<evidence type="ECO:0000313" key="10">
    <source>
        <dbReference type="Proteomes" id="UP000094527"/>
    </source>
</evidence>
<dbReference type="GO" id="GO:0004467">
    <property type="term" value="F:long-chain fatty acid-CoA ligase activity"/>
    <property type="evidence" value="ECO:0007669"/>
    <property type="project" value="TreeGrafter"/>
</dbReference>
<evidence type="ECO:0000313" key="9">
    <source>
        <dbReference type="EMBL" id="ODN02066.1"/>
    </source>
</evidence>
<dbReference type="GO" id="GO:0005524">
    <property type="term" value="F:ATP binding"/>
    <property type="evidence" value="ECO:0007669"/>
    <property type="project" value="UniProtKB-KW"/>
</dbReference>
<reference evidence="9 10" key="1">
    <citation type="journal article" date="2016" name="Genome Biol. Evol.">
        <title>Gene Family Evolution Reflects Adaptation to Soil Environmental Stressors in the Genome of the Collembolan Orchesella cincta.</title>
        <authorList>
            <person name="Faddeeva-Vakhrusheva A."/>
            <person name="Derks M.F."/>
            <person name="Anvar S.Y."/>
            <person name="Agamennone V."/>
            <person name="Suring W."/>
            <person name="Smit S."/>
            <person name="van Straalen N.M."/>
            <person name="Roelofs D."/>
        </authorList>
    </citation>
    <scope>NUCLEOTIDE SEQUENCE [LARGE SCALE GENOMIC DNA]</scope>
    <source>
        <tissue evidence="9">Mixed pool</tissue>
    </source>
</reference>
<evidence type="ECO:0000256" key="6">
    <source>
        <dbReference type="ARBA" id="ARBA00041297"/>
    </source>
</evidence>
<dbReference type="STRING" id="48709.A0A1D2NAQ0"/>
<dbReference type="GO" id="GO:0005789">
    <property type="term" value="C:endoplasmic reticulum membrane"/>
    <property type="evidence" value="ECO:0007669"/>
    <property type="project" value="TreeGrafter"/>
</dbReference>
<comment type="catalytic activity">
    <reaction evidence="7">
        <text>tetracosanoate + ATP + CoA = tetracosanoyl-CoA + AMP + diphosphate</text>
        <dbReference type="Rhea" id="RHEA:33639"/>
        <dbReference type="ChEBI" id="CHEBI:30616"/>
        <dbReference type="ChEBI" id="CHEBI:31014"/>
        <dbReference type="ChEBI" id="CHEBI:33019"/>
        <dbReference type="ChEBI" id="CHEBI:57287"/>
        <dbReference type="ChEBI" id="CHEBI:65052"/>
        <dbReference type="ChEBI" id="CHEBI:456215"/>
    </reaction>
    <physiologicalReaction direction="left-to-right" evidence="7">
        <dbReference type="Rhea" id="RHEA:33640"/>
    </physiologicalReaction>
</comment>
<dbReference type="PROSITE" id="PS00455">
    <property type="entry name" value="AMP_BINDING"/>
    <property type="match status" value="1"/>
</dbReference>
<comment type="caution">
    <text evidence="9">The sequence shown here is derived from an EMBL/GenBank/DDBJ whole genome shotgun (WGS) entry which is preliminary data.</text>
</comment>
<sequence length="625" mass="70604">MELFKATAVYTLYAWASRRMRNETIFKSLDKLVQKHPQKICFYYESEKWTYSHVQTMSFQVANFFQAQGYRKGDVVGLAMSNKPEMVCIVLGLSRRVCSLYLKIGVITALINCNLKGDSLEHCISVAKCKSVIFGSEMRNAFQEVWSSRQQSDKPQTDVTLYELDRYLDGLYPLSQKLSLPVGKSEASLGTFTTNDFTSCLRTTSSKPTVCRGNGIGSRDQEPHFYDTLVYIFTSGTTGMPKPARNSHSRQYQYQLNLFVMISGGYFIMDLQKEQNNIIYCPLPIYHAFAWTGIVCSLIYGTPLVIVPKFSASKFWSDIHYYKATICLYMGELCRFIVNQPPQPELERNHSLRIMMGAGVKPEVWEAFVKRFNVKKFIEGYGSTEGNCTLVNMEGKIGAAGYIPCWIRPIYSLVVIKIDEVSGEIIRDENTGMAIQCKEGEPGELVGKIVDCFPTTRYEGYTNKEASEKKVARNLFRQGDRYFRSGDIMTIDCFGYIYFKDRIGDTYRWKGENVSTAEVEGLILKLNNMRSTIVYGVKVPGTEGRAGMAAISDPDGTLDLNVVSKGIDKGLPSYARPIFVRCVRSEQGLSMTGNTSVHTTYLESRNFMITNSNNPSFSSITNRII</sequence>
<dbReference type="EMBL" id="LJIJ01000126">
    <property type="protein sequence ID" value="ODN02066.1"/>
    <property type="molecule type" value="Genomic_DNA"/>
</dbReference>
<evidence type="ECO:0000256" key="7">
    <source>
        <dbReference type="ARBA" id="ARBA00048666"/>
    </source>
</evidence>
<comment type="catalytic activity">
    <reaction evidence="5">
        <text>a very long-chain fatty acid + ATP + CoA = a very long-chain fatty acyl-CoA + AMP + diphosphate</text>
        <dbReference type="Rhea" id="RHEA:54536"/>
        <dbReference type="ChEBI" id="CHEBI:30616"/>
        <dbReference type="ChEBI" id="CHEBI:33019"/>
        <dbReference type="ChEBI" id="CHEBI:57287"/>
        <dbReference type="ChEBI" id="CHEBI:58950"/>
        <dbReference type="ChEBI" id="CHEBI:138261"/>
        <dbReference type="ChEBI" id="CHEBI:456215"/>
    </reaction>
    <physiologicalReaction direction="left-to-right" evidence="5">
        <dbReference type="Rhea" id="RHEA:54537"/>
    </physiologicalReaction>
</comment>
<keyword evidence="10" id="KW-1185">Reference proteome</keyword>
<comment type="similarity">
    <text evidence="1">Belongs to the ATP-dependent AMP-binding enzyme family.</text>
</comment>
<dbReference type="PANTHER" id="PTHR43107">
    <property type="entry name" value="LONG-CHAIN FATTY ACID TRANSPORT PROTEIN"/>
    <property type="match status" value="1"/>
</dbReference>
<dbReference type="InterPro" id="IPR042099">
    <property type="entry name" value="ANL_N_sf"/>
</dbReference>
<name>A0A1D2NAQ0_ORCCI</name>
<keyword evidence="3" id="KW-0547">Nucleotide-binding</keyword>
<dbReference type="AlphaFoldDB" id="A0A1D2NAQ0"/>
<dbReference type="InterPro" id="IPR000873">
    <property type="entry name" value="AMP-dep_synth/lig_dom"/>
</dbReference>
<proteinExistence type="inferred from homology"/>
<dbReference type="SUPFAM" id="SSF56801">
    <property type="entry name" value="Acetyl-CoA synthetase-like"/>
    <property type="match status" value="1"/>
</dbReference>
<evidence type="ECO:0000259" key="8">
    <source>
        <dbReference type="Pfam" id="PF00501"/>
    </source>
</evidence>
<evidence type="ECO:0000256" key="1">
    <source>
        <dbReference type="ARBA" id="ARBA00006432"/>
    </source>
</evidence>
<organism evidence="9 10">
    <name type="scientific">Orchesella cincta</name>
    <name type="common">Springtail</name>
    <name type="synonym">Podura cincta</name>
    <dbReference type="NCBI Taxonomy" id="48709"/>
    <lineage>
        <taxon>Eukaryota</taxon>
        <taxon>Metazoa</taxon>
        <taxon>Ecdysozoa</taxon>
        <taxon>Arthropoda</taxon>
        <taxon>Hexapoda</taxon>
        <taxon>Collembola</taxon>
        <taxon>Entomobryomorpha</taxon>
        <taxon>Entomobryoidea</taxon>
        <taxon>Orchesellidae</taxon>
        <taxon>Orchesellinae</taxon>
        <taxon>Orchesella</taxon>
    </lineage>
</organism>
<protein>
    <recommendedName>
        <fullName evidence="6">Long-chain-fatty-acid--CoA ligase</fullName>
    </recommendedName>
</protein>
<evidence type="ECO:0000256" key="5">
    <source>
        <dbReference type="ARBA" id="ARBA00036527"/>
    </source>
</evidence>
<keyword evidence="4" id="KW-0067">ATP-binding</keyword>
<dbReference type="GO" id="GO:0044539">
    <property type="term" value="P:long-chain fatty acid import into cell"/>
    <property type="evidence" value="ECO:0007669"/>
    <property type="project" value="TreeGrafter"/>
</dbReference>
<dbReference type="GO" id="GO:0005886">
    <property type="term" value="C:plasma membrane"/>
    <property type="evidence" value="ECO:0007669"/>
    <property type="project" value="TreeGrafter"/>
</dbReference>
<dbReference type="Gene3D" id="3.40.50.12780">
    <property type="entry name" value="N-terminal domain of ligase-like"/>
    <property type="match status" value="1"/>
</dbReference>
<feature type="domain" description="AMP-dependent synthetase/ligase" evidence="8">
    <location>
        <begin position="31"/>
        <end position="432"/>
    </location>
</feature>
<keyword evidence="2" id="KW-0436">Ligase</keyword>
<dbReference type="InterPro" id="IPR020845">
    <property type="entry name" value="AMP-binding_CS"/>
</dbReference>
<evidence type="ECO:0000256" key="3">
    <source>
        <dbReference type="ARBA" id="ARBA00022741"/>
    </source>
</evidence>
<dbReference type="Proteomes" id="UP000094527">
    <property type="component" value="Unassembled WGS sequence"/>
</dbReference>
<evidence type="ECO:0000256" key="4">
    <source>
        <dbReference type="ARBA" id="ARBA00022840"/>
    </source>
</evidence>
<accession>A0A1D2NAQ0</accession>